<keyword evidence="2" id="KW-1185">Reference proteome</keyword>
<dbReference type="Proteomes" id="UP001180840">
    <property type="component" value="Unassembled WGS sequence"/>
</dbReference>
<organism evidence="1 2">
    <name type="scientific">Corynebacterium guangdongense</name>
    <dbReference type="NCBI Taxonomy" id="1783348"/>
    <lineage>
        <taxon>Bacteria</taxon>
        <taxon>Bacillati</taxon>
        <taxon>Actinomycetota</taxon>
        <taxon>Actinomycetes</taxon>
        <taxon>Mycobacteriales</taxon>
        <taxon>Corynebacteriaceae</taxon>
        <taxon>Corynebacterium</taxon>
    </lineage>
</organism>
<name>A0ABU1ZV02_9CORY</name>
<dbReference type="RefSeq" id="WP_290197751.1">
    <property type="nucleotide sequence ID" value="NZ_CP047654.1"/>
</dbReference>
<accession>A0ABU1ZV02</accession>
<sequence length="178" mass="19239">MTLNSAPDEISFADDHTLLCVPFDHPRAGLSAEKLTSAELLPDKDSSRFQIHGVGRVLPLMPGDVVRAQLTPGGCTEVTRVESFGAGITMFIDPLSPAESDVDPLSLEVLQTIILRELGAGGFALVRNVDDALTAWAPTGTAYNEGGLHAYFKVKRLTPDRRKKLVNRYLSPVTSSLH</sequence>
<evidence type="ECO:0000313" key="1">
    <source>
        <dbReference type="EMBL" id="MDR7328755.1"/>
    </source>
</evidence>
<gene>
    <name evidence="1" type="ORF">J2S39_000431</name>
</gene>
<dbReference type="EMBL" id="JAVDXZ010000001">
    <property type="protein sequence ID" value="MDR7328755.1"/>
    <property type="molecule type" value="Genomic_DNA"/>
</dbReference>
<reference evidence="1" key="1">
    <citation type="submission" date="2023-07" db="EMBL/GenBank/DDBJ databases">
        <title>Sequencing the genomes of 1000 actinobacteria strains.</title>
        <authorList>
            <person name="Klenk H.-P."/>
        </authorList>
    </citation>
    <scope>NUCLEOTIDE SEQUENCE</scope>
    <source>
        <strain evidence="1">DSM 107476</strain>
    </source>
</reference>
<comment type="caution">
    <text evidence="1">The sequence shown here is derived from an EMBL/GenBank/DDBJ whole genome shotgun (WGS) entry which is preliminary data.</text>
</comment>
<proteinExistence type="predicted"/>
<evidence type="ECO:0000313" key="2">
    <source>
        <dbReference type="Proteomes" id="UP001180840"/>
    </source>
</evidence>
<protein>
    <submittedName>
        <fullName evidence="1">Uncharacterized protein</fullName>
    </submittedName>
</protein>